<evidence type="ECO:0000313" key="13">
    <source>
        <dbReference type="Proteomes" id="UP000184231"/>
    </source>
</evidence>
<evidence type="ECO:0000256" key="9">
    <source>
        <dbReference type="ARBA" id="ARBA00037649"/>
    </source>
</evidence>
<evidence type="ECO:0000313" key="12">
    <source>
        <dbReference type="EMBL" id="SHJ61232.1"/>
    </source>
</evidence>
<accession>A0A1M6KQN5</accession>
<dbReference type="InterPro" id="IPR017853">
    <property type="entry name" value="GH"/>
</dbReference>
<dbReference type="GO" id="GO:0042973">
    <property type="term" value="F:glucan endo-1,3-beta-D-glucosidase activity"/>
    <property type="evidence" value="ECO:0007669"/>
    <property type="project" value="TreeGrafter"/>
</dbReference>
<protein>
    <recommendedName>
        <fullName evidence="11">Endo-1,3-beta-glucanase btgC</fullName>
    </recommendedName>
    <alternativeName>
        <fullName evidence="10">Laminarinase btgC</fullName>
    </alternativeName>
</protein>
<dbReference type="GO" id="GO:0005576">
    <property type="term" value="C:extracellular region"/>
    <property type="evidence" value="ECO:0007669"/>
    <property type="project" value="TreeGrafter"/>
</dbReference>
<comment type="function">
    <text evidence="9">Glucanases play a role in cell expansion during growth, in cell-cell fusion during mating, and in spore release during sporulation. This enzyme may be involved in beta-glucan degradation. Active on laminarin and lichenan.</text>
</comment>
<reference evidence="12 13" key="1">
    <citation type="submission" date="2016-11" db="EMBL/GenBank/DDBJ databases">
        <authorList>
            <person name="Jaros S."/>
            <person name="Januszkiewicz K."/>
            <person name="Wedrychowicz H."/>
        </authorList>
    </citation>
    <scope>NUCLEOTIDE SEQUENCE [LARGE SCALE GENOMIC DNA]</scope>
    <source>
        <strain evidence="12 13">CGMCC 1.8863</strain>
    </source>
</reference>
<keyword evidence="6" id="KW-0119">Carbohydrate metabolism</keyword>
<evidence type="ECO:0000256" key="1">
    <source>
        <dbReference type="ARBA" id="ARBA00004236"/>
    </source>
</evidence>
<keyword evidence="2" id="KW-1003">Cell membrane</keyword>
<dbReference type="SUPFAM" id="SSF51445">
    <property type="entry name" value="(Trans)glycosidases"/>
    <property type="match status" value="1"/>
</dbReference>
<organism evidence="12 13">
    <name type="scientific">Arenibacter nanhaiticus</name>
    <dbReference type="NCBI Taxonomy" id="558155"/>
    <lineage>
        <taxon>Bacteria</taxon>
        <taxon>Pseudomonadati</taxon>
        <taxon>Bacteroidota</taxon>
        <taxon>Flavobacteriia</taxon>
        <taxon>Flavobacteriales</taxon>
        <taxon>Flavobacteriaceae</taxon>
        <taxon>Arenibacter</taxon>
    </lineage>
</organism>
<dbReference type="PANTHER" id="PTHR16631">
    <property type="entry name" value="GLUCAN 1,3-BETA-GLUCOSIDASE"/>
    <property type="match status" value="1"/>
</dbReference>
<dbReference type="GO" id="GO:0000272">
    <property type="term" value="P:polysaccharide catabolic process"/>
    <property type="evidence" value="ECO:0007669"/>
    <property type="project" value="UniProtKB-KW"/>
</dbReference>
<dbReference type="Gene3D" id="3.20.20.80">
    <property type="entry name" value="Glycosidases"/>
    <property type="match status" value="1"/>
</dbReference>
<proteinExistence type="predicted"/>
<dbReference type="PANTHER" id="PTHR16631:SF17">
    <property type="entry name" value="GLUCAN ENDO-1,3-BETA-GLUCOSIDASE BTGC"/>
    <property type="match status" value="1"/>
</dbReference>
<evidence type="ECO:0000256" key="8">
    <source>
        <dbReference type="ARBA" id="ARBA00023326"/>
    </source>
</evidence>
<evidence type="ECO:0000256" key="7">
    <source>
        <dbReference type="ARBA" id="ARBA00023316"/>
    </source>
</evidence>
<keyword evidence="5" id="KW-0325">Glycoprotein</keyword>
<evidence type="ECO:0000256" key="2">
    <source>
        <dbReference type="ARBA" id="ARBA00022475"/>
    </source>
</evidence>
<dbReference type="Gene3D" id="2.60.120.430">
    <property type="entry name" value="Galactose-binding lectin"/>
    <property type="match status" value="1"/>
</dbReference>
<dbReference type="InterPro" id="IPR008979">
    <property type="entry name" value="Galactose-bd-like_sf"/>
</dbReference>
<evidence type="ECO:0000256" key="11">
    <source>
        <dbReference type="ARBA" id="ARBA00043078"/>
    </source>
</evidence>
<name>A0A1M6KQN5_9FLAO</name>
<dbReference type="GO" id="GO:0071555">
    <property type="term" value="P:cell wall organization"/>
    <property type="evidence" value="ECO:0007669"/>
    <property type="project" value="UniProtKB-KW"/>
</dbReference>
<evidence type="ECO:0000256" key="3">
    <source>
        <dbReference type="ARBA" id="ARBA00022801"/>
    </source>
</evidence>
<dbReference type="STRING" id="558155.SAMN04487911_12723"/>
<dbReference type="Proteomes" id="UP000184231">
    <property type="component" value="Unassembled WGS sequence"/>
</dbReference>
<evidence type="ECO:0000256" key="4">
    <source>
        <dbReference type="ARBA" id="ARBA00023136"/>
    </source>
</evidence>
<dbReference type="GO" id="GO:0009986">
    <property type="term" value="C:cell surface"/>
    <property type="evidence" value="ECO:0007669"/>
    <property type="project" value="TreeGrafter"/>
</dbReference>
<evidence type="ECO:0000256" key="10">
    <source>
        <dbReference type="ARBA" id="ARBA00042373"/>
    </source>
</evidence>
<dbReference type="EMBL" id="FQYX01000027">
    <property type="protein sequence ID" value="SHJ61232.1"/>
    <property type="molecule type" value="Genomic_DNA"/>
</dbReference>
<dbReference type="AlphaFoldDB" id="A0A1M6KQN5"/>
<dbReference type="GO" id="GO:0005886">
    <property type="term" value="C:plasma membrane"/>
    <property type="evidence" value="ECO:0007669"/>
    <property type="project" value="UniProtKB-SubCell"/>
</dbReference>
<keyword evidence="3" id="KW-0378">Hydrolase</keyword>
<keyword evidence="7" id="KW-0961">Cell wall biogenesis/degradation</keyword>
<dbReference type="InterPro" id="IPR050732">
    <property type="entry name" value="Beta-glucan_modifiers"/>
</dbReference>
<evidence type="ECO:0000256" key="5">
    <source>
        <dbReference type="ARBA" id="ARBA00023180"/>
    </source>
</evidence>
<comment type="subcellular location">
    <subcellularLocation>
        <location evidence="1">Cell membrane</location>
    </subcellularLocation>
</comment>
<dbReference type="SUPFAM" id="SSF49785">
    <property type="entry name" value="Galactose-binding domain-like"/>
    <property type="match status" value="1"/>
</dbReference>
<sequence length="628" mass="71012">MTLWFMGFRNVFFKPGFYNDREMINGIRLVGYIVIVLMLSGCWETRKEVPYKAAIDILGNSEYRAFSYGGYRYKTRDTVPTVAELKDDMRLLSALGTKLLRTYNTQQYSEAANLLKAIKELKEEDPSFEMYVMLGAWIECEAAWTRYPNHAAENIENNTAEIETAIALANSYPEIVKMIAVGNEAMVQWAVNYFVVPKIILNWVEHLQALKKSGGLPADILITSSDNYESWGGGDKSYHSKDLENLLLAVDFVSLHTYPFHDTYYHPQFWGVPEKEENLSEARQLEAAMLRAVEHAKSQYQSCADYITSLGIDKPIHIGETGWAGKASFSYGSTGSRAADEYKMKLYYDRIRSWTDAAGISCFYFEAFDEQWKAPSNGKGSENHFGLINLKGEAKYALWKEVDQGMFNGLTRNGLPITKTYNGDTAALLTEVLLPPLASEMGVLEITTVNDMYQIGDRIKEDNYVIIHDSWPSSDSPNATFPSAKIKLNSWEGTCEIRMNKEGIIEIDTGTGYWWGCALELKTVGRGENLSNFKDGTLNFEIRGATTSSFKLGFQTGAFSQGNLVNNYITFGKNDTYRLAEEWTKFAVPISNLVEKDGMTNVTALLFFRGDHDFDGEKIFIKNIFYSR</sequence>
<evidence type="ECO:0000256" key="6">
    <source>
        <dbReference type="ARBA" id="ARBA00023277"/>
    </source>
</evidence>
<keyword evidence="13" id="KW-1185">Reference proteome</keyword>
<keyword evidence="8" id="KW-0624">Polysaccharide degradation</keyword>
<keyword evidence="4" id="KW-0472">Membrane</keyword>
<gene>
    <name evidence="12" type="ORF">SAMN04487911_12723</name>
</gene>